<proteinExistence type="predicted"/>
<feature type="compositionally biased region" description="Polar residues" evidence="1">
    <location>
        <begin position="1"/>
        <end position="13"/>
    </location>
</feature>
<feature type="compositionally biased region" description="Basic and acidic residues" evidence="1">
    <location>
        <begin position="15"/>
        <end position="34"/>
    </location>
</feature>
<evidence type="ECO:0000256" key="1">
    <source>
        <dbReference type="SAM" id="MobiDB-lite"/>
    </source>
</evidence>
<feature type="region of interest" description="Disordered" evidence="1">
    <location>
        <begin position="1"/>
        <end position="51"/>
    </location>
</feature>
<dbReference type="Proteomes" id="UP000828390">
    <property type="component" value="Unassembled WGS sequence"/>
</dbReference>
<organism evidence="2 3">
    <name type="scientific">Dreissena polymorpha</name>
    <name type="common">Zebra mussel</name>
    <name type="synonym">Mytilus polymorpha</name>
    <dbReference type="NCBI Taxonomy" id="45954"/>
    <lineage>
        <taxon>Eukaryota</taxon>
        <taxon>Metazoa</taxon>
        <taxon>Spiralia</taxon>
        <taxon>Lophotrochozoa</taxon>
        <taxon>Mollusca</taxon>
        <taxon>Bivalvia</taxon>
        <taxon>Autobranchia</taxon>
        <taxon>Heteroconchia</taxon>
        <taxon>Euheterodonta</taxon>
        <taxon>Imparidentia</taxon>
        <taxon>Neoheterodontei</taxon>
        <taxon>Myida</taxon>
        <taxon>Dreissenoidea</taxon>
        <taxon>Dreissenidae</taxon>
        <taxon>Dreissena</taxon>
    </lineage>
</organism>
<protein>
    <submittedName>
        <fullName evidence="2">Uncharacterized protein</fullName>
    </submittedName>
</protein>
<dbReference type="EMBL" id="JAIWYP010000012">
    <property type="protein sequence ID" value="KAH3730511.1"/>
    <property type="molecule type" value="Genomic_DNA"/>
</dbReference>
<dbReference type="AlphaFoldDB" id="A0A9D4HTJ8"/>
<reference evidence="2" key="2">
    <citation type="submission" date="2020-11" db="EMBL/GenBank/DDBJ databases">
        <authorList>
            <person name="McCartney M.A."/>
            <person name="Auch B."/>
            <person name="Kono T."/>
            <person name="Mallez S."/>
            <person name="Becker A."/>
            <person name="Gohl D.M."/>
            <person name="Silverstein K.A.T."/>
            <person name="Koren S."/>
            <person name="Bechman K.B."/>
            <person name="Herman A."/>
            <person name="Abrahante J.E."/>
            <person name="Garbe J."/>
        </authorList>
    </citation>
    <scope>NUCLEOTIDE SEQUENCE</scope>
    <source>
        <strain evidence="2">Duluth1</strain>
        <tissue evidence="2">Whole animal</tissue>
    </source>
</reference>
<name>A0A9D4HTJ8_DREPO</name>
<accession>A0A9D4HTJ8</accession>
<evidence type="ECO:0000313" key="2">
    <source>
        <dbReference type="EMBL" id="KAH3730511.1"/>
    </source>
</evidence>
<sequence>MSPPNSLRMQIGNNHIRDNEREMQTNHSPHHSDASVKVGVHSPPRLGRSNADSRIPFEEFMEFRLRRWT</sequence>
<reference evidence="2" key="1">
    <citation type="journal article" date="2019" name="bioRxiv">
        <title>The Genome of the Zebra Mussel, Dreissena polymorpha: A Resource for Invasive Species Research.</title>
        <authorList>
            <person name="McCartney M.A."/>
            <person name="Auch B."/>
            <person name="Kono T."/>
            <person name="Mallez S."/>
            <person name="Zhang Y."/>
            <person name="Obille A."/>
            <person name="Becker A."/>
            <person name="Abrahante J.E."/>
            <person name="Garbe J."/>
            <person name="Badalamenti J.P."/>
            <person name="Herman A."/>
            <person name="Mangelson H."/>
            <person name="Liachko I."/>
            <person name="Sullivan S."/>
            <person name="Sone E.D."/>
            <person name="Koren S."/>
            <person name="Silverstein K.A.T."/>
            <person name="Beckman K.B."/>
            <person name="Gohl D.M."/>
        </authorList>
    </citation>
    <scope>NUCLEOTIDE SEQUENCE</scope>
    <source>
        <strain evidence="2">Duluth1</strain>
        <tissue evidence="2">Whole animal</tissue>
    </source>
</reference>
<gene>
    <name evidence="2" type="ORF">DPMN_056501</name>
</gene>
<comment type="caution">
    <text evidence="2">The sequence shown here is derived from an EMBL/GenBank/DDBJ whole genome shotgun (WGS) entry which is preliminary data.</text>
</comment>
<keyword evidence="3" id="KW-1185">Reference proteome</keyword>
<evidence type="ECO:0000313" key="3">
    <source>
        <dbReference type="Proteomes" id="UP000828390"/>
    </source>
</evidence>